<proteinExistence type="predicted"/>
<keyword evidence="2" id="KW-1185">Reference proteome</keyword>
<reference evidence="1" key="1">
    <citation type="submission" date="2024-09" db="EMBL/GenBank/DDBJ databases">
        <title>Draft Genome Sequences of Neofusicoccum parvum.</title>
        <authorList>
            <person name="Ashida A."/>
            <person name="Camagna M."/>
            <person name="Tanaka A."/>
            <person name="Takemoto D."/>
        </authorList>
    </citation>
    <scope>NUCLEOTIDE SEQUENCE</scope>
    <source>
        <strain evidence="1">PPO83</strain>
    </source>
</reference>
<sequence length="460" mass="51486">MNAGTSIERREEQPPYWRGDFHKTNIELHRKYGPIVRIAPGEYSLSDPAAVKPIYGHGTAFIKSPYYDATRNPDAPIADLFSERDPKAHAAFRKKVAGLYSMTSMLKIDDSMQECIEVLLGKFEEFARTGEAVDLQRWLQCYTFDVMGAVTIAARFGFLDAGEDQFDLLHSSHASLIYLTHVGIYPELHRALFALVKRLGKNGMKGLFDASARQIEAGRSGKLPGDRDGFLARMLRLHEADPANFSYIDMLIICATNVAAGSDSTSIALTAILWYLIKSPSVMEKVRREIKEKTLAGEISPSARIPYLKGQSMPYLQAVIQEGMRLHPPAGIPLPRSVPKGGAEVCGIHFHEKTVLGMNPWVVHLNKDVFGEDAEVFRPERWLGDKEKVSNMEKHLLTFGAGARGCLGKNIGMIELSTLIPDLLRNFDFELVEKDAGLQTQNIFFVKQKDLRVHITRREL</sequence>
<dbReference type="Proteomes" id="UP001165186">
    <property type="component" value="Unassembled WGS sequence"/>
</dbReference>
<dbReference type="EMBL" id="BSXG01000186">
    <property type="protein sequence ID" value="GME52388.1"/>
    <property type="molecule type" value="Genomic_DNA"/>
</dbReference>
<evidence type="ECO:0000313" key="2">
    <source>
        <dbReference type="Proteomes" id="UP001165186"/>
    </source>
</evidence>
<gene>
    <name evidence="1" type="primary">g7208</name>
    <name evidence="1" type="ORF">NpPPO83_00007208</name>
</gene>
<comment type="caution">
    <text evidence="1">The sequence shown here is derived from an EMBL/GenBank/DDBJ whole genome shotgun (WGS) entry which is preliminary data.</text>
</comment>
<evidence type="ECO:0000313" key="1">
    <source>
        <dbReference type="EMBL" id="GME52388.1"/>
    </source>
</evidence>
<protein>
    <submittedName>
        <fullName evidence="1">Cytochrome P450</fullName>
    </submittedName>
</protein>
<name>A0ACB5SQL2_9PEZI</name>
<accession>A0ACB5SQL2</accession>
<organism evidence="1 2">
    <name type="scientific">Neofusicoccum parvum</name>
    <dbReference type="NCBI Taxonomy" id="310453"/>
    <lineage>
        <taxon>Eukaryota</taxon>
        <taxon>Fungi</taxon>
        <taxon>Dikarya</taxon>
        <taxon>Ascomycota</taxon>
        <taxon>Pezizomycotina</taxon>
        <taxon>Dothideomycetes</taxon>
        <taxon>Dothideomycetes incertae sedis</taxon>
        <taxon>Botryosphaeriales</taxon>
        <taxon>Botryosphaeriaceae</taxon>
        <taxon>Neofusicoccum</taxon>
    </lineage>
</organism>